<dbReference type="GO" id="GO:0003677">
    <property type="term" value="F:DNA binding"/>
    <property type="evidence" value="ECO:0007669"/>
    <property type="project" value="UniProtKB-KW"/>
</dbReference>
<evidence type="ECO:0000313" key="1">
    <source>
        <dbReference type="EMBL" id="OAQ91322.1"/>
    </source>
</evidence>
<gene>
    <name evidence="1" type="ORF">VFPFJ_03062</name>
</gene>
<keyword evidence="1" id="KW-0238">DNA-binding</keyword>
<accession>A0A179HN70</accession>
<dbReference type="InterPro" id="IPR052973">
    <property type="entry name" value="Fungal_sec-metab_reg_TF"/>
</dbReference>
<organism evidence="1 2">
    <name type="scientific">Purpureocillium lilacinum</name>
    <name type="common">Paecilomyces lilacinus</name>
    <dbReference type="NCBI Taxonomy" id="33203"/>
    <lineage>
        <taxon>Eukaryota</taxon>
        <taxon>Fungi</taxon>
        <taxon>Dikarya</taxon>
        <taxon>Ascomycota</taxon>
        <taxon>Pezizomycotina</taxon>
        <taxon>Sordariomycetes</taxon>
        <taxon>Hypocreomycetidae</taxon>
        <taxon>Hypocreales</taxon>
        <taxon>Ophiocordycipitaceae</taxon>
        <taxon>Purpureocillium</taxon>
    </lineage>
</organism>
<dbReference type="Proteomes" id="UP000078340">
    <property type="component" value="Unassembled WGS sequence"/>
</dbReference>
<name>A0A179HN70_PURLI</name>
<dbReference type="EMBL" id="LSBI01000003">
    <property type="protein sequence ID" value="OAQ91322.1"/>
    <property type="molecule type" value="Genomic_DNA"/>
</dbReference>
<reference evidence="1 2" key="1">
    <citation type="submission" date="2016-02" db="EMBL/GenBank/DDBJ databases">
        <title>Biosynthesis of antibiotic leucinostatins and their inhibition on Phytophthora in bio-control Purpureocillium lilacinum.</title>
        <authorList>
            <person name="Wang G."/>
            <person name="Liu Z."/>
            <person name="Lin R."/>
            <person name="Li E."/>
            <person name="Mao Z."/>
            <person name="Ling J."/>
            <person name="Yin W."/>
            <person name="Xie B."/>
        </authorList>
    </citation>
    <scope>NUCLEOTIDE SEQUENCE [LARGE SCALE GENOMIC DNA]</scope>
    <source>
        <strain evidence="1">PLFJ-1</strain>
    </source>
</reference>
<dbReference type="PANTHER" id="PTHR35392">
    <property type="entry name" value="ZN(II)2CYS6 TRANSCRIPTION FACTOR (EUROFUNG)-RELATED-RELATED"/>
    <property type="match status" value="1"/>
</dbReference>
<sequence length="460" mass="51891">MPIKSESVQSKCRCQTSAVSPSLKRPQFRLVSCLSLAMNDPNTWSYMGNPMRAKSLVLFEDNNGLQRAKLPLNRAESSSCYLPRWPSRPEVSSTISMSNSSDLTGSWMARSASRNINSTSCYLQGRGSHPDTMVQLSTSVVLGNRTISHYRPKGQKRGPFKDIRLRKETCRSNADDPEGECLTCKKLAHSSHRRFPCLRFKLTSLRFIQPIYGPQEDWMRRWNHMVMTPIQTWRSDQIETIYVSEGLSNRYMAIDVREFVDTSHILYDGHPYSRPRGITTTLAMADLKGGEEIYAGYIREVTGAALKHFTGPPNELVHRTYRLACEMYQDPTTPEESMELLKLTFKLWTAARLSTLPTFIVGHSALDMGYCTVPQSQVLAKRAAVPPFLGAQLKLTLLHHIQETIAPNLVAKLQSMTSRNSKHTWLALYLTTFMLLHNTTLLMAHALAECRSIGGLCSHG</sequence>
<protein>
    <submittedName>
        <fullName evidence="1">Zn(2)-C6 fungal-type DNA-binding domain-containingprotein</fullName>
    </submittedName>
</protein>
<proteinExistence type="predicted"/>
<dbReference type="PANTHER" id="PTHR35392:SF3">
    <property type="entry name" value="ZN(2)-C6 FUNGAL-TYPE DOMAIN-CONTAINING PROTEIN"/>
    <property type="match status" value="1"/>
</dbReference>
<comment type="caution">
    <text evidence="1">The sequence shown here is derived from an EMBL/GenBank/DDBJ whole genome shotgun (WGS) entry which is preliminary data.</text>
</comment>
<evidence type="ECO:0000313" key="2">
    <source>
        <dbReference type="Proteomes" id="UP000078340"/>
    </source>
</evidence>
<dbReference type="AlphaFoldDB" id="A0A179HN70"/>
<dbReference type="STRING" id="33203.A0A179HN70"/>